<evidence type="ECO:0000313" key="4">
    <source>
        <dbReference type="Proteomes" id="UP001199424"/>
    </source>
</evidence>
<reference evidence="3" key="1">
    <citation type="submission" date="2021-10" db="EMBL/GenBank/DDBJ databases">
        <title>Anaerobic single-cell dispensing facilitates the cultivation of human gut bacteria.</title>
        <authorList>
            <person name="Afrizal A."/>
        </authorList>
    </citation>
    <scope>NUCLEOTIDE SEQUENCE</scope>
    <source>
        <strain evidence="3">CLA-AA-H250</strain>
    </source>
</reference>
<comment type="caution">
    <text evidence="3">The sequence shown here is derived from an EMBL/GenBank/DDBJ whole genome shotgun (WGS) entry which is preliminary data.</text>
</comment>
<organism evidence="3 4">
    <name type="scientific">Hominenteromicrobium mulieris</name>
    <dbReference type="NCBI Taxonomy" id="2885357"/>
    <lineage>
        <taxon>Bacteria</taxon>
        <taxon>Bacillati</taxon>
        <taxon>Bacillota</taxon>
        <taxon>Clostridia</taxon>
        <taxon>Eubacteriales</taxon>
        <taxon>Oscillospiraceae</taxon>
        <taxon>Hominenteromicrobium</taxon>
    </lineage>
</organism>
<feature type="region of interest" description="Disordered" evidence="1">
    <location>
        <begin position="29"/>
        <end position="50"/>
    </location>
</feature>
<feature type="signal peptide" evidence="2">
    <location>
        <begin position="1"/>
        <end position="24"/>
    </location>
</feature>
<dbReference type="EMBL" id="JAJEQC010000004">
    <property type="protein sequence ID" value="MCC2136526.1"/>
    <property type="molecule type" value="Genomic_DNA"/>
</dbReference>
<evidence type="ECO:0000256" key="1">
    <source>
        <dbReference type="SAM" id="MobiDB-lite"/>
    </source>
</evidence>
<dbReference type="Proteomes" id="UP001199424">
    <property type="component" value="Unassembled WGS sequence"/>
</dbReference>
<dbReference type="SUPFAM" id="SSF53850">
    <property type="entry name" value="Periplasmic binding protein-like II"/>
    <property type="match status" value="1"/>
</dbReference>
<feature type="compositionally biased region" description="Low complexity" evidence="1">
    <location>
        <begin position="29"/>
        <end position="44"/>
    </location>
</feature>
<dbReference type="AlphaFoldDB" id="A0AAE3AJS2"/>
<keyword evidence="2" id="KW-0732">Signal</keyword>
<keyword evidence="4" id="KW-1185">Reference proteome</keyword>
<gene>
    <name evidence="3" type="ORF">LKD31_05800</name>
</gene>
<dbReference type="PROSITE" id="PS51257">
    <property type="entry name" value="PROKAR_LIPOPROTEIN"/>
    <property type="match status" value="1"/>
</dbReference>
<sequence length="506" mass="57531">MKEVQKSKKFITAFLATIMVMSTAACGGNASQNSSSQQSAEVSSTTGEEKTGYDTHVELSWFKEGITGHEINYDGDAYGQFWQDKFNTTFDLTAATMDDSDWSQRLRIWINSGDMPDVAHWGFNYGELVDYAAQDAVYRFPDDWKERWPNVAASQECVPGAAVAEEKLGGTYTLFRTIFANHRPSERLSYHALLYMRKDWMQACGVEIKDTYSPSELEEIATKFKEEDPGNVGSQLVPISIRTYDVPKIYPGTYFPQSINVGDGYYKDESGQFQWAPADERTLEGLKKYQNLYTSGLLDPEFYTLTRYEGTEKFYIGGTAGIVLDDGMGYMIQSRMENGLQKNLGLDPDEALHIAQLVGEDGKYYYREDMNFYGSIIFSPTITDEEFERAMDILDFCCTEEGQEIINMGFEGEDWKRDENGEYVSLLPNEITGNAGSILASKYPTADVFFGGVILGDDFQFVTPNYTKETRDTISHFYQLRDELCDETTLLPREYDYEFYSSRTKT</sequence>
<name>A0AAE3AJS2_9FIRM</name>
<accession>A0AAE3AJS2</accession>
<protein>
    <submittedName>
        <fullName evidence="3">ABC transporter substrate-binding protein</fullName>
    </submittedName>
</protein>
<dbReference type="Gene3D" id="3.40.190.10">
    <property type="entry name" value="Periplasmic binding protein-like II"/>
    <property type="match status" value="2"/>
</dbReference>
<evidence type="ECO:0000313" key="3">
    <source>
        <dbReference type="EMBL" id="MCC2136526.1"/>
    </source>
</evidence>
<dbReference type="RefSeq" id="WP_308448994.1">
    <property type="nucleotide sequence ID" value="NZ_JAJEQC010000004.1"/>
</dbReference>
<feature type="chain" id="PRO_5042109028" evidence="2">
    <location>
        <begin position="25"/>
        <end position="506"/>
    </location>
</feature>
<evidence type="ECO:0000256" key="2">
    <source>
        <dbReference type="SAM" id="SignalP"/>
    </source>
</evidence>
<proteinExistence type="predicted"/>